<dbReference type="AlphaFoldDB" id="A0A7W7SSH0"/>
<name>A0A7W7SSH0_9ACTN</name>
<gene>
    <name evidence="2" type="ORF">FHR38_002608</name>
</gene>
<organism evidence="2 3">
    <name type="scientific">Micromonospora polyrhachis</name>
    <dbReference type="NCBI Taxonomy" id="1282883"/>
    <lineage>
        <taxon>Bacteria</taxon>
        <taxon>Bacillati</taxon>
        <taxon>Actinomycetota</taxon>
        <taxon>Actinomycetes</taxon>
        <taxon>Micromonosporales</taxon>
        <taxon>Micromonosporaceae</taxon>
        <taxon>Micromonospora</taxon>
    </lineage>
</organism>
<protein>
    <recommendedName>
        <fullName evidence="4">WXG100 family type VII secretion target</fullName>
    </recommendedName>
</protein>
<feature type="region of interest" description="Disordered" evidence="1">
    <location>
        <begin position="133"/>
        <end position="165"/>
    </location>
</feature>
<dbReference type="EMBL" id="JACHJW010000001">
    <property type="protein sequence ID" value="MBB4958875.1"/>
    <property type="molecule type" value="Genomic_DNA"/>
</dbReference>
<evidence type="ECO:0008006" key="4">
    <source>
        <dbReference type="Google" id="ProtNLM"/>
    </source>
</evidence>
<proteinExistence type="predicted"/>
<reference evidence="2 3" key="1">
    <citation type="submission" date="2020-08" db="EMBL/GenBank/DDBJ databases">
        <title>Sequencing the genomes of 1000 actinobacteria strains.</title>
        <authorList>
            <person name="Klenk H.-P."/>
        </authorList>
    </citation>
    <scope>NUCLEOTIDE SEQUENCE [LARGE SCALE GENOMIC DNA]</scope>
    <source>
        <strain evidence="2 3">DSM 45886</strain>
    </source>
</reference>
<evidence type="ECO:0000313" key="3">
    <source>
        <dbReference type="Proteomes" id="UP000578819"/>
    </source>
</evidence>
<dbReference type="Proteomes" id="UP000578819">
    <property type="component" value="Unassembled WGS sequence"/>
</dbReference>
<accession>A0A7W7SSH0</accession>
<keyword evidence="3" id="KW-1185">Reference proteome</keyword>
<evidence type="ECO:0000313" key="2">
    <source>
        <dbReference type="EMBL" id="MBB4958875.1"/>
    </source>
</evidence>
<comment type="caution">
    <text evidence="2">The sequence shown here is derived from an EMBL/GenBank/DDBJ whole genome shotgun (WGS) entry which is preliminary data.</text>
</comment>
<sequence>MGSDFSSNAPAVYHDATVQIFMDPGKVHDIAHGDLLHYLGMIKDSWKKIADTLEDLKLGWAGESAEAAQAFSERLINVQADVFGVSEEEGDRAKAGILDLLRYGAVHAAANFGAAEGNATEYLNKFAAALEEKVEEGEDVPQPESNPNGPVSIEYGTALVKPPSD</sequence>
<evidence type="ECO:0000256" key="1">
    <source>
        <dbReference type="SAM" id="MobiDB-lite"/>
    </source>
</evidence>
<dbReference type="RefSeq" id="WP_184534901.1">
    <property type="nucleotide sequence ID" value="NZ_JACHJW010000001.1"/>
</dbReference>